<keyword evidence="6 10" id="KW-0573">Peptidoglycan synthesis</keyword>
<evidence type="ECO:0000256" key="8">
    <source>
        <dbReference type="ARBA" id="ARBA00023306"/>
    </source>
</evidence>
<keyword evidence="1 10" id="KW-1003">Cell membrane</keyword>
<dbReference type="GO" id="GO:0009252">
    <property type="term" value="P:peptidoglycan biosynthetic process"/>
    <property type="evidence" value="ECO:0007669"/>
    <property type="project" value="UniProtKB-UniRule"/>
</dbReference>
<name>A0A1G2GX22_9BACT</name>
<comment type="caution">
    <text evidence="13">The sequence shown here is derived from an EMBL/GenBank/DDBJ whole genome shotgun (WGS) entry which is preliminary data.</text>
</comment>
<dbReference type="EC" id="2.4.1.227" evidence="10"/>
<dbReference type="InterPro" id="IPR004276">
    <property type="entry name" value="GlycoTrans_28_N"/>
</dbReference>
<evidence type="ECO:0000313" key="14">
    <source>
        <dbReference type="Proteomes" id="UP000178186"/>
    </source>
</evidence>
<dbReference type="EMBL" id="MHNY01000046">
    <property type="protein sequence ID" value="OGZ54338.1"/>
    <property type="molecule type" value="Genomic_DNA"/>
</dbReference>
<dbReference type="SUPFAM" id="SSF53756">
    <property type="entry name" value="UDP-Glycosyltransferase/glycogen phosphorylase"/>
    <property type="match status" value="1"/>
</dbReference>
<sequence length="377" mass="42355">MKIVMTGGGSGGHFTPLLAVSREIRRIADEEKIVSLSILYLADQPFDREALRADDIQFIKISSGKMRRYFSIWNVLDIYKTCIALVKSFWIMYREFPDVVFSKGGFVSFPVLVAARFYGIPVIIHESDSVPGRVNAWAAKFADRIAISFPETLQYVPKEKTAYLGNPIRSRILGGNEEEAYALFSLEPHVPVILVLGGSQGAQPINIAFLQIVNELTETHQVIHQTGKDNYSDVLKQASVLMEKSPHRGRYRLFPYLNEDQLRNASRVARVIISRAGASAIFEIAAWGIPSILIPLSHAAADHQRHNAYIYARNDACSVIEETNLTPTVLLNETRKILSDEERRSRMSVAAQKFARIDAAEKIAREIILLGLHKRSF</sequence>
<feature type="domain" description="Glycosyltransferase family 28 N-terminal" evidence="11">
    <location>
        <begin position="3"/>
        <end position="147"/>
    </location>
</feature>
<protein>
    <recommendedName>
        <fullName evidence="10">UDP-N-acetylglucosamine--N-acetylmuramyl-(pentapeptide) pyrophosphoryl-undecaprenol N-acetylglucosamine transferase</fullName>
        <ecNumber evidence="10">2.4.1.227</ecNumber>
    </recommendedName>
    <alternativeName>
        <fullName evidence="10">Undecaprenyl-PP-MurNAc-pentapeptide-UDPGlcNAc GlcNAc transferase</fullName>
    </alternativeName>
</protein>
<dbReference type="GO" id="GO:0051301">
    <property type="term" value="P:cell division"/>
    <property type="evidence" value="ECO:0007669"/>
    <property type="project" value="UniProtKB-KW"/>
</dbReference>
<keyword evidence="7 10" id="KW-0472">Membrane</keyword>
<organism evidence="13 14">
    <name type="scientific">Candidatus Ryanbacteria bacterium RIFCSPLOWO2_02_FULL_45_11c</name>
    <dbReference type="NCBI Taxonomy" id="1802128"/>
    <lineage>
        <taxon>Bacteria</taxon>
        <taxon>Candidatus Ryaniibacteriota</taxon>
    </lineage>
</organism>
<proteinExistence type="inferred from homology"/>
<dbReference type="GO" id="GO:0071555">
    <property type="term" value="P:cell wall organization"/>
    <property type="evidence" value="ECO:0007669"/>
    <property type="project" value="UniProtKB-KW"/>
</dbReference>
<comment type="pathway">
    <text evidence="10">Cell wall biogenesis; peptidoglycan biosynthesis.</text>
</comment>
<evidence type="ECO:0000256" key="9">
    <source>
        <dbReference type="ARBA" id="ARBA00023316"/>
    </source>
</evidence>
<dbReference type="Proteomes" id="UP000178186">
    <property type="component" value="Unassembled WGS sequence"/>
</dbReference>
<evidence type="ECO:0000256" key="1">
    <source>
        <dbReference type="ARBA" id="ARBA00022475"/>
    </source>
</evidence>
<evidence type="ECO:0000256" key="3">
    <source>
        <dbReference type="ARBA" id="ARBA00022676"/>
    </source>
</evidence>
<evidence type="ECO:0000256" key="6">
    <source>
        <dbReference type="ARBA" id="ARBA00022984"/>
    </source>
</evidence>
<feature type="binding site" evidence="10">
    <location>
        <position position="169"/>
    </location>
    <ligand>
        <name>UDP-N-acetyl-alpha-D-glucosamine</name>
        <dbReference type="ChEBI" id="CHEBI:57705"/>
    </ligand>
</feature>
<keyword evidence="5 10" id="KW-0133">Cell shape</keyword>
<dbReference type="PANTHER" id="PTHR21015:SF27">
    <property type="entry name" value="UDP-N-ACETYLGLUCOSAMINE--N-ACETYLMURAMYL-(PENTAPEPTIDE) PYROPHOSPHORYL-UNDECAPRENOL N-ACETYLGLUCOSAMINE TRANSFERASE"/>
    <property type="match status" value="1"/>
</dbReference>
<comment type="function">
    <text evidence="10">Cell wall formation. Catalyzes the transfer of a GlcNAc subunit on undecaprenyl-pyrophosphoryl-MurNAc-pentapeptide (lipid intermediate I) to form undecaprenyl-pyrophosphoryl-MurNAc-(pentapeptide)GlcNAc (lipid intermediate II).</text>
</comment>
<dbReference type="GO" id="GO:0005886">
    <property type="term" value="C:plasma membrane"/>
    <property type="evidence" value="ECO:0007669"/>
    <property type="project" value="UniProtKB-SubCell"/>
</dbReference>
<dbReference type="GO" id="GO:0050511">
    <property type="term" value="F:undecaprenyldiphospho-muramoylpentapeptide beta-N-acetylglucosaminyltransferase activity"/>
    <property type="evidence" value="ECO:0007669"/>
    <property type="project" value="UniProtKB-UniRule"/>
</dbReference>
<dbReference type="CDD" id="cd03785">
    <property type="entry name" value="GT28_MurG"/>
    <property type="match status" value="1"/>
</dbReference>
<evidence type="ECO:0000259" key="12">
    <source>
        <dbReference type="Pfam" id="PF04101"/>
    </source>
</evidence>
<comment type="caution">
    <text evidence="10">Lacks conserved residue(s) required for the propagation of feature annotation.</text>
</comment>
<dbReference type="GO" id="GO:0005975">
    <property type="term" value="P:carbohydrate metabolic process"/>
    <property type="evidence" value="ECO:0007669"/>
    <property type="project" value="InterPro"/>
</dbReference>
<dbReference type="AlphaFoldDB" id="A0A1G2GX22"/>
<evidence type="ECO:0000256" key="2">
    <source>
        <dbReference type="ARBA" id="ARBA00022618"/>
    </source>
</evidence>
<comment type="subcellular location">
    <subcellularLocation>
        <location evidence="10">Cell membrane</location>
        <topology evidence="10">Peripheral membrane protein</topology>
        <orientation evidence="10">Cytoplasmic side</orientation>
    </subcellularLocation>
</comment>
<reference evidence="13 14" key="1">
    <citation type="journal article" date="2016" name="Nat. Commun.">
        <title>Thousands of microbial genomes shed light on interconnected biogeochemical processes in an aquifer system.</title>
        <authorList>
            <person name="Anantharaman K."/>
            <person name="Brown C.T."/>
            <person name="Hug L.A."/>
            <person name="Sharon I."/>
            <person name="Castelle C.J."/>
            <person name="Probst A.J."/>
            <person name="Thomas B.C."/>
            <person name="Singh A."/>
            <person name="Wilkins M.J."/>
            <person name="Karaoz U."/>
            <person name="Brodie E.L."/>
            <person name="Williams K.H."/>
            <person name="Hubbard S.S."/>
            <person name="Banfield J.F."/>
        </authorList>
    </citation>
    <scope>NUCLEOTIDE SEQUENCE [LARGE SCALE GENOMIC DNA]</scope>
</reference>
<keyword evidence="3 10" id="KW-0328">Glycosyltransferase</keyword>
<comment type="similarity">
    <text evidence="10">Belongs to the glycosyltransferase 28 family. MurG subfamily.</text>
</comment>
<evidence type="ECO:0000256" key="10">
    <source>
        <dbReference type="HAMAP-Rule" id="MF_00033"/>
    </source>
</evidence>
<evidence type="ECO:0000259" key="11">
    <source>
        <dbReference type="Pfam" id="PF03033"/>
    </source>
</evidence>
<evidence type="ECO:0000256" key="4">
    <source>
        <dbReference type="ARBA" id="ARBA00022679"/>
    </source>
</evidence>
<keyword evidence="8 10" id="KW-0131">Cell cycle</keyword>
<dbReference type="Pfam" id="PF04101">
    <property type="entry name" value="Glyco_tran_28_C"/>
    <property type="match status" value="1"/>
</dbReference>
<keyword evidence="9 10" id="KW-0961">Cell wall biogenesis/degradation</keyword>
<feature type="domain" description="Glycosyl transferase family 28 C-terminal" evidence="12">
    <location>
        <begin position="192"/>
        <end position="361"/>
    </location>
</feature>
<gene>
    <name evidence="10" type="primary">murG</name>
    <name evidence="13" type="ORF">A3H64_01575</name>
</gene>
<dbReference type="Pfam" id="PF03033">
    <property type="entry name" value="Glyco_transf_28"/>
    <property type="match status" value="1"/>
</dbReference>
<dbReference type="HAMAP" id="MF_00033">
    <property type="entry name" value="MurG"/>
    <property type="match status" value="1"/>
</dbReference>
<dbReference type="InterPro" id="IPR006009">
    <property type="entry name" value="GlcNAc_MurG"/>
</dbReference>
<dbReference type="Gene3D" id="3.40.50.2000">
    <property type="entry name" value="Glycogen Phosphorylase B"/>
    <property type="match status" value="2"/>
</dbReference>
<keyword evidence="4 10" id="KW-0808">Transferase</keyword>
<dbReference type="UniPathway" id="UPA00219"/>
<dbReference type="InterPro" id="IPR007235">
    <property type="entry name" value="Glyco_trans_28_C"/>
</dbReference>
<feature type="binding site" evidence="10">
    <location>
        <begin position="10"/>
        <end position="12"/>
    </location>
    <ligand>
        <name>UDP-N-acetyl-alpha-D-glucosamine</name>
        <dbReference type="ChEBI" id="CHEBI:57705"/>
    </ligand>
</feature>
<dbReference type="GO" id="GO:0051991">
    <property type="term" value="F:UDP-N-acetyl-D-glucosamine:N-acetylmuramoyl-L-alanyl-D-glutamyl-meso-2,6-diaminopimelyl-D-alanyl-D-alanine-diphosphoundecaprenol 4-beta-N-acetylglucosaminlytransferase activity"/>
    <property type="evidence" value="ECO:0007669"/>
    <property type="project" value="RHEA"/>
</dbReference>
<dbReference type="NCBIfam" id="TIGR01133">
    <property type="entry name" value="murG"/>
    <property type="match status" value="1"/>
</dbReference>
<evidence type="ECO:0000256" key="7">
    <source>
        <dbReference type="ARBA" id="ARBA00023136"/>
    </source>
</evidence>
<comment type="catalytic activity">
    <reaction evidence="10">
        <text>di-trans,octa-cis-undecaprenyl diphospho-N-acetyl-alpha-D-muramoyl-L-alanyl-D-glutamyl-meso-2,6-diaminopimeloyl-D-alanyl-D-alanine + UDP-N-acetyl-alpha-D-glucosamine = di-trans,octa-cis-undecaprenyl diphospho-[N-acetyl-alpha-D-glucosaminyl-(1-&gt;4)]-N-acetyl-alpha-D-muramoyl-L-alanyl-D-glutamyl-meso-2,6-diaminopimeloyl-D-alanyl-D-alanine + UDP + H(+)</text>
        <dbReference type="Rhea" id="RHEA:31227"/>
        <dbReference type="ChEBI" id="CHEBI:15378"/>
        <dbReference type="ChEBI" id="CHEBI:57705"/>
        <dbReference type="ChEBI" id="CHEBI:58223"/>
        <dbReference type="ChEBI" id="CHEBI:61387"/>
        <dbReference type="ChEBI" id="CHEBI:61388"/>
        <dbReference type="EC" id="2.4.1.227"/>
    </reaction>
</comment>
<dbReference type="GO" id="GO:0008360">
    <property type="term" value="P:regulation of cell shape"/>
    <property type="evidence" value="ECO:0007669"/>
    <property type="project" value="UniProtKB-KW"/>
</dbReference>
<evidence type="ECO:0000313" key="13">
    <source>
        <dbReference type="EMBL" id="OGZ54338.1"/>
    </source>
</evidence>
<dbReference type="STRING" id="1802128.A3H64_01575"/>
<feature type="binding site" evidence="10">
    <location>
        <position position="304"/>
    </location>
    <ligand>
        <name>UDP-N-acetyl-alpha-D-glucosamine</name>
        <dbReference type="ChEBI" id="CHEBI:57705"/>
    </ligand>
</feature>
<feature type="binding site" evidence="10">
    <location>
        <position position="199"/>
    </location>
    <ligand>
        <name>UDP-N-acetyl-alpha-D-glucosamine</name>
        <dbReference type="ChEBI" id="CHEBI:57705"/>
    </ligand>
</feature>
<accession>A0A1G2GX22</accession>
<keyword evidence="2 10" id="KW-0132">Cell division</keyword>
<dbReference type="PANTHER" id="PTHR21015">
    <property type="entry name" value="UDP-N-ACETYLGLUCOSAMINE--N-ACETYLMURAMYL-(PENTAPEPTIDE) PYROPHOSPHORYL-UNDECAPRENOL N-ACETYLGLUCOSAMINE TRANSFERASE 1"/>
    <property type="match status" value="1"/>
</dbReference>
<evidence type="ECO:0000256" key="5">
    <source>
        <dbReference type="ARBA" id="ARBA00022960"/>
    </source>
</evidence>